<dbReference type="EnsemblPlants" id="MELO3C033907.2.1">
    <property type="protein sequence ID" value="MELO3C033907.2.1"/>
    <property type="gene ID" value="MELO3C033907.2"/>
</dbReference>
<dbReference type="AlphaFoldDB" id="A0A9I9EHH7"/>
<proteinExistence type="predicted"/>
<dbReference type="SUPFAM" id="SSF54001">
    <property type="entry name" value="Cysteine proteinases"/>
    <property type="match status" value="1"/>
</dbReference>
<dbReference type="Gramene" id="MELO3C033907.2.1">
    <property type="protein sequence ID" value="MELO3C033907.2.1"/>
    <property type="gene ID" value="MELO3C033907.2"/>
</dbReference>
<name>A0A9I9EHH7_CUCME</name>
<accession>A0A9I9EHH7</accession>
<dbReference type="InterPro" id="IPR038765">
    <property type="entry name" value="Papain-like_cys_pep_sf"/>
</dbReference>
<organism evidence="1">
    <name type="scientific">Cucumis melo</name>
    <name type="common">Muskmelon</name>
    <dbReference type="NCBI Taxonomy" id="3656"/>
    <lineage>
        <taxon>Eukaryota</taxon>
        <taxon>Viridiplantae</taxon>
        <taxon>Streptophyta</taxon>
        <taxon>Embryophyta</taxon>
        <taxon>Tracheophyta</taxon>
        <taxon>Spermatophyta</taxon>
        <taxon>Magnoliopsida</taxon>
        <taxon>eudicotyledons</taxon>
        <taxon>Gunneridae</taxon>
        <taxon>Pentapetalae</taxon>
        <taxon>rosids</taxon>
        <taxon>fabids</taxon>
        <taxon>Cucurbitales</taxon>
        <taxon>Cucurbitaceae</taxon>
        <taxon>Benincaseae</taxon>
        <taxon>Cucumis</taxon>
    </lineage>
</organism>
<evidence type="ECO:0000313" key="1">
    <source>
        <dbReference type="EnsemblPlants" id="MELO3C033907.2.1"/>
    </source>
</evidence>
<reference evidence="1" key="1">
    <citation type="submission" date="2023-03" db="UniProtKB">
        <authorList>
            <consortium name="EnsemblPlants"/>
        </authorList>
    </citation>
    <scope>IDENTIFICATION</scope>
</reference>
<sequence length="145" mass="16184">MDSLRNRINNDASDVVRMAFDISNKKKPVWRIIKCPKQGGIVKCGYYVMQFMREIILSSNRTIIEVHRCLWKGGGKSMFRFINDLGSGDRGGGSAKFIFKLNFDFRRDEGVGNWGGGKIPLCLIMTLEGGSELLSLEMTWGGGLG</sequence>
<protein>
    <submittedName>
        <fullName evidence="1">Uncharacterized protein</fullName>
    </submittedName>
</protein>